<evidence type="ECO:0000313" key="2">
    <source>
        <dbReference type="EMBL" id="QHI37042.1"/>
    </source>
</evidence>
<dbReference type="KEGG" id="kan:IMCC3317_24200"/>
<evidence type="ECO:0008006" key="4">
    <source>
        <dbReference type="Google" id="ProtNLM"/>
    </source>
</evidence>
<organism evidence="2 3">
    <name type="scientific">Kordia antarctica</name>
    <dbReference type="NCBI Taxonomy" id="1218801"/>
    <lineage>
        <taxon>Bacteria</taxon>
        <taxon>Pseudomonadati</taxon>
        <taxon>Bacteroidota</taxon>
        <taxon>Flavobacteriia</taxon>
        <taxon>Flavobacteriales</taxon>
        <taxon>Flavobacteriaceae</taxon>
        <taxon>Kordia</taxon>
    </lineage>
</organism>
<accession>A0A7L4ZK78</accession>
<name>A0A7L4ZK78_9FLAO</name>
<keyword evidence="1" id="KW-0732">Signal</keyword>
<sequence>MKKLYILIAFVMCSFIGNAQDQKLENSVLWKIEHKDLAKPSYLLGTIHIMCEDDFSIPEKVTKAFNETENLVMEVDMSDTKALMESQKKMMSSGKLSEKLSKERQTYLDNLLQKELNISLQMVDNYSLMTVYSLLIQQGLPCTAKKMYEAELLMLAKAKNKRVAGLETLNGQLDFFAKAYPKDFLWQQIELNEEYKTLFQNMITFYKNEEISSIYDSMLDERFFNKNAEYWMLTFRNTNWIKLMPEMMQKQSNLFAVGAAHLPGENGVIELLRKQGYKVTPVH</sequence>
<dbReference type="EMBL" id="CP019288">
    <property type="protein sequence ID" value="QHI37042.1"/>
    <property type="molecule type" value="Genomic_DNA"/>
</dbReference>
<feature type="chain" id="PRO_5029519182" description="TraB/GumN family protein" evidence="1">
    <location>
        <begin position="20"/>
        <end position="283"/>
    </location>
</feature>
<reference evidence="2 3" key="1">
    <citation type="journal article" date="2013" name="Int. J. Syst. Evol. Microbiol.">
        <title>Kordia antarctica sp. nov., isolated from Antarctic seawater.</title>
        <authorList>
            <person name="Baek K."/>
            <person name="Choi A."/>
            <person name="Kang I."/>
            <person name="Lee K."/>
            <person name="Cho J.C."/>
        </authorList>
    </citation>
    <scope>NUCLEOTIDE SEQUENCE [LARGE SCALE GENOMIC DNA]</scope>
    <source>
        <strain evidence="2 3">IMCC3317</strain>
    </source>
</reference>
<gene>
    <name evidence="2" type="ORF">IMCC3317_24200</name>
</gene>
<dbReference type="InterPro" id="IPR002816">
    <property type="entry name" value="TraB/PrgY/GumN_fam"/>
</dbReference>
<dbReference type="AlphaFoldDB" id="A0A7L4ZK78"/>
<evidence type="ECO:0000256" key="1">
    <source>
        <dbReference type="SAM" id="SignalP"/>
    </source>
</evidence>
<dbReference type="PANTHER" id="PTHR40590">
    <property type="entry name" value="CYTOPLASMIC PROTEIN-RELATED"/>
    <property type="match status" value="1"/>
</dbReference>
<dbReference type="CDD" id="cd14789">
    <property type="entry name" value="Tiki"/>
    <property type="match status" value="1"/>
</dbReference>
<protein>
    <recommendedName>
        <fullName evidence="4">TraB/GumN family protein</fullName>
    </recommendedName>
</protein>
<feature type="signal peptide" evidence="1">
    <location>
        <begin position="1"/>
        <end position="19"/>
    </location>
</feature>
<dbReference type="OrthoDB" id="9798714at2"/>
<dbReference type="PANTHER" id="PTHR40590:SF1">
    <property type="entry name" value="CYTOPLASMIC PROTEIN"/>
    <property type="match status" value="1"/>
</dbReference>
<proteinExistence type="predicted"/>
<keyword evidence="3" id="KW-1185">Reference proteome</keyword>
<dbReference type="Pfam" id="PF01963">
    <property type="entry name" value="TraB_PrgY_gumN"/>
    <property type="match status" value="1"/>
</dbReference>
<evidence type="ECO:0000313" key="3">
    <source>
        <dbReference type="Proteomes" id="UP000464657"/>
    </source>
</evidence>
<dbReference type="Proteomes" id="UP000464657">
    <property type="component" value="Chromosome"/>
</dbReference>
<dbReference type="RefSeq" id="WP_160129698.1">
    <property type="nucleotide sequence ID" value="NZ_CP019288.1"/>
</dbReference>
<dbReference type="InterPro" id="IPR047111">
    <property type="entry name" value="YbaP-like"/>
</dbReference>